<dbReference type="Proteomes" id="UP000179807">
    <property type="component" value="Unassembled WGS sequence"/>
</dbReference>
<evidence type="ECO:0000313" key="2">
    <source>
        <dbReference type="EMBL" id="OHT04877.1"/>
    </source>
</evidence>
<dbReference type="Gene3D" id="2.60.120.260">
    <property type="entry name" value="Galactose-binding domain-like"/>
    <property type="match status" value="1"/>
</dbReference>
<organism evidence="2 3">
    <name type="scientific">Tritrichomonas foetus</name>
    <dbReference type="NCBI Taxonomy" id="1144522"/>
    <lineage>
        <taxon>Eukaryota</taxon>
        <taxon>Metamonada</taxon>
        <taxon>Parabasalia</taxon>
        <taxon>Tritrichomonadida</taxon>
        <taxon>Tritrichomonadidae</taxon>
        <taxon>Tritrichomonas</taxon>
    </lineage>
</organism>
<keyword evidence="3" id="KW-1185">Reference proteome</keyword>
<dbReference type="InterPro" id="IPR008979">
    <property type="entry name" value="Galactose-bd-like_sf"/>
</dbReference>
<dbReference type="AlphaFoldDB" id="A0A1J4K5Y2"/>
<dbReference type="GeneID" id="94840330"/>
<evidence type="ECO:0000259" key="1">
    <source>
        <dbReference type="Pfam" id="PF07707"/>
    </source>
</evidence>
<gene>
    <name evidence="2" type="ORF">TRFO_27552</name>
</gene>
<dbReference type="EMBL" id="MLAK01000778">
    <property type="protein sequence ID" value="OHT04877.1"/>
    <property type="molecule type" value="Genomic_DNA"/>
</dbReference>
<dbReference type="Pfam" id="PF07707">
    <property type="entry name" value="BACK"/>
    <property type="match status" value="1"/>
</dbReference>
<dbReference type="InterPro" id="IPR011705">
    <property type="entry name" value="BACK"/>
</dbReference>
<accession>A0A1J4K5Y2</accession>
<name>A0A1J4K5Y2_9EUKA</name>
<feature type="domain" description="BACK" evidence="1">
    <location>
        <begin position="67"/>
        <end position="139"/>
    </location>
</feature>
<comment type="caution">
    <text evidence="2">The sequence shown here is derived from an EMBL/GenBank/DDBJ whole genome shotgun (WGS) entry which is preliminary data.</text>
</comment>
<proteinExistence type="predicted"/>
<sequence length="358" mass="42200">MKLMKGETIEIDKDLRAYLMEVNLKLGNVELASHLISETTTEININNAIERLQYKSISGVDFKSEIDFIASNFEAFSNESYQKLDQNLLEMILTSSSFRIESEDSFYEKIKHFQNHGSLSDELFYFMVQYVRCEYLNKEDNLNDYLSLLESHKELFWNSSLIWDSIRSRLLNRPNYYLYSKAKQRHHVIDHFSTKDGNVFKELTKKSKDGKNPLESEEMSISSSYGLISAKHLIPGNSVSTIIKKGSYQYPWILVDLKNRKIKLNDFHVVTQYNHYITHEIVEGSNDCQSWTLLKERKIERSQYYGTKIYIDKRSNFEENALYRYIRLSVKRIYDDYGSDIEFLTVRSITITGELFTY</sequence>
<dbReference type="VEuPathDB" id="TrichDB:TRFO_27552"/>
<evidence type="ECO:0000313" key="3">
    <source>
        <dbReference type="Proteomes" id="UP000179807"/>
    </source>
</evidence>
<reference evidence="2" key="1">
    <citation type="submission" date="2016-10" db="EMBL/GenBank/DDBJ databases">
        <authorList>
            <person name="Benchimol M."/>
            <person name="Almeida L.G."/>
            <person name="Vasconcelos A.T."/>
            <person name="Perreira-Neves A."/>
            <person name="Rosa I.A."/>
            <person name="Tasca T."/>
            <person name="Bogo M.R."/>
            <person name="de Souza W."/>
        </authorList>
    </citation>
    <scope>NUCLEOTIDE SEQUENCE [LARGE SCALE GENOMIC DNA]</scope>
    <source>
        <strain evidence="2">K</strain>
    </source>
</reference>
<dbReference type="SUPFAM" id="SSF49785">
    <property type="entry name" value="Galactose-binding domain-like"/>
    <property type="match status" value="1"/>
</dbReference>
<dbReference type="RefSeq" id="XP_068358013.1">
    <property type="nucleotide sequence ID" value="XM_068505626.1"/>
</dbReference>
<protein>
    <recommendedName>
        <fullName evidence="1">BACK domain-containing protein</fullName>
    </recommendedName>
</protein>